<dbReference type="InterPro" id="IPR008269">
    <property type="entry name" value="Lon_proteolytic"/>
</dbReference>
<proteinExistence type="predicted"/>
<evidence type="ECO:0000259" key="2">
    <source>
        <dbReference type="Pfam" id="PF05362"/>
    </source>
</evidence>
<evidence type="ECO:0000313" key="3">
    <source>
        <dbReference type="EMBL" id="MBU9712721.1"/>
    </source>
</evidence>
<dbReference type="EMBL" id="JAHQCS010000107">
    <property type="protein sequence ID" value="MBU9712721.1"/>
    <property type="molecule type" value="Genomic_DNA"/>
</dbReference>
<sequence>MEHERIIDSETSIELELKRELDRLNHKLAILYAITGATIIYGLLWFMYFFDWIGGFVFVGAILFFSSITIVFLILQRKRKNRRLAGTIVLILLAAFLIFELPILQFESHTYHVSSYYEPEDLLGDSGIHILAVNTSDIYYIEDREWLVEGLKKDGIEVLEVYEVTNKDRFNSKMEYLIDLLFSRKSTFQVMGENVREHIVDDIDEITSFLQRENLDGNSAGLALGLTAMVYRGELENKTAIGVTGTLEPGGEVGPVGMVMEKTLISELSDLSVIIVPEWNVAEAEYAKQEYGLSIEIISATHIDEAVEAILQLNKDFYP</sequence>
<feature type="transmembrane region" description="Helical" evidence="1">
    <location>
        <begin position="84"/>
        <end position="104"/>
    </location>
</feature>
<protein>
    <recommendedName>
        <fullName evidence="2">Lon proteolytic domain-containing protein</fullName>
    </recommendedName>
</protein>
<reference evidence="3 4" key="1">
    <citation type="submission" date="2021-06" db="EMBL/GenBank/DDBJ databases">
        <title>Bacillus sp. RD4P76, an endophyte from a halophyte.</title>
        <authorList>
            <person name="Sun J.-Q."/>
        </authorList>
    </citation>
    <scope>NUCLEOTIDE SEQUENCE [LARGE SCALE GENOMIC DNA]</scope>
    <source>
        <strain evidence="3 4">CGMCC 1.15917</strain>
    </source>
</reference>
<evidence type="ECO:0000313" key="4">
    <source>
        <dbReference type="Proteomes" id="UP000784880"/>
    </source>
</evidence>
<name>A0ABS6JGJ9_9BACI</name>
<accession>A0ABS6JGJ9</accession>
<dbReference type="Proteomes" id="UP000784880">
    <property type="component" value="Unassembled WGS sequence"/>
</dbReference>
<comment type="caution">
    <text evidence="3">The sequence shown here is derived from an EMBL/GenBank/DDBJ whole genome shotgun (WGS) entry which is preliminary data.</text>
</comment>
<keyword evidence="4" id="KW-1185">Reference proteome</keyword>
<dbReference type="RefSeq" id="WP_217066896.1">
    <property type="nucleotide sequence ID" value="NZ_JAHQCS010000107.1"/>
</dbReference>
<evidence type="ECO:0000256" key="1">
    <source>
        <dbReference type="SAM" id="Phobius"/>
    </source>
</evidence>
<feature type="transmembrane region" description="Helical" evidence="1">
    <location>
        <begin position="56"/>
        <end position="75"/>
    </location>
</feature>
<gene>
    <name evidence="3" type="ORF">KS419_13300</name>
</gene>
<feature type="domain" description="Lon proteolytic" evidence="2">
    <location>
        <begin position="216"/>
        <end position="311"/>
    </location>
</feature>
<feature type="transmembrane region" description="Helical" evidence="1">
    <location>
        <begin position="28"/>
        <end position="50"/>
    </location>
</feature>
<keyword evidence="1" id="KW-1133">Transmembrane helix</keyword>
<organism evidence="3 4">
    <name type="scientific">Evansella tamaricis</name>
    <dbReference type="NCBI Taxonomy" id="2069301"/>
    <lineage>
        <taxon>Bacteria</taxon>
        <taxon>Bacillati</taxon>
        <taxon>Bacillota</taxon>
        <taxon>Bacilli</taxon>
        <taxon>Bacillales</taxon>
        <taxon>Bacillaceae</taxon>
        <taxon>Evansella</taxon>
    </lineage>
</organism>
<dbReference type="Pfam" id="PF05362">
    <property type="entry name" value="Lon_C"/>
    <property type="match status" value="1"/>
</dbReference>
<keyword evidence="1" id="KW-0472">Membrane</keyword>
<keyword evidence="1" id="KW-0812">Transmembrane</keyword>